<gene>
    <name evidence="1" type="ORF">Ingeline1_4</name>
</gene>
<dbReference type="EMBL" id="MT732435">
    <property type="protein sequence ID" value="QQV89948.1"/>
    <property type="molecule type" value="Genomic_DNA"/>
</dbReference>
<keyword evidence="2" id="KW-1185">Reference proteome</keyword>
<evidence type="ECO:0000313" key="1">
    <source>
        <dbReference type="EMBL" id="QQV89948.1"/>
    </source>
</evidence>
<reference evidence="1" key="1">
    <citation type="submission" date="2020-07" db="EMBL/GenBank/DDBJ databases">
        <title>Highly diverse flavobacterial phages as mortality factor during North Sea spring blooms.</title>
        <authorList>
            <person name="Bartlau N."/>
            <person name="Wichels A."/>
            <person name="Krohne G."/>
            <person name="Adriaenssens E.M."/>
            <person name="Heins A."/>
            <person name="Fuchs B.M."/>
            <person name="Amann R."/>
            <person name="Moraru C."/>
        </authorList>
    </citation>
    <scope>NUCLEOTIDE SEQUENCE</scope>
</reference>
<organism evidence="1 2">
    <name type="scientific">Cellulophaga phage Ingeline_1</name>
    <dbReference type="NCBI Taxonomy" id="2745674"/>
    <lineage>
        <taxon>Viruses</taxon>
        <taxon>Duplodnaviria</taxon>
        <taxon>Heunggongvirae</taxon>
        <taxon>Uroviricota</taxon>
        <taxon>Caudoviricetes</taxon>
        <taxon>Duneviridae</taxon>
        <taxon>Ingelinevirus</taxon>
        <taxon>Ingelinevirus ingeline</taxon>
    </lineage>
</organism>
<name>A0A8E5E955_9CAUD</name>
<dbReference type="Proteomes" id="UP000693804">
    <property type="component" value="Segment"/>
</dbReference>
<accession>A0A8E5E955</accession>
<protein>
    <submittedName>
        <fullName evidence="1">Uncharacterized protein</fullName>
    </submittedName>
</protein>
<sequence length="106" mass="12050">MLKQLNNFAWSIYKLTPKGKRSFILKSGLSNLKKKAALKTTTKLNIIDSATKVIKTKKIFGFNKGKSIVNTKKSNHQVRENVKNKHALELKERGLKITNTGKFRHA</sequence>
<proteinExistence type="predicted"/>
<evidence type="ECO:0000313" key="2">
    <source>
        <dbReference type="Proteomes" id="UP000693804"/>
    </source>
</evidence>